<dbReference type="EMBL" id="CAMXCT010002313">
    <property type="protein sequence ID" value="CAI3997263.1"/>
    <property type="molecule type" value="Genomic_DNA"/>
</dbReference>
<dbReference type="OrthoDB" id="10585189at2759"/>
<feature type="compositionally biased region" description="Basic and acidic residues" evidence="1">
    <location>
        <begin position="22"/>
        <end position="49"/>
    </location>
</feature>
<feature type="compositionally biased region" description="Basic and acidic residues" evidence="1">
    <location>
        <begin position="59"/>
        <end position="72"/>
    </location>
</feature>
<name>A0A9P1G289_9DINO</name>
<reference evidence="2" key="1">
    <citation type="submission" date="2022-10" db="EMBL/GenBank/DDBJ databases">
        <authorList>
            <person name="Chen Y."/>
            <person name="Dougan E. K."/>
            <person name="Chan C."/>
            <person name="Rhodes N."/>
            <person name="Thang M."/>
        </authorList>
    </citation>
    <scope>NUCLEOTIDE SEQUENCE</scope>
</reference>
<evidence type="ECO:0000256" key="1">
    <source>
        <dbReference type="SAM" id="MobiDB-lite"/>
    </source>
</evidence>
<proteinExistence type="predicted"/>
<evidence type="ECO:0000313" key="4">
    <source>
        <dbReference type="Proteomes" id="UP001152797"/>
    </source>
</evidence>
<accession>A0A9P1G289</accession>
<feature type="region of interest" description="Disordered" evidence="1">
    <location>
        <begin position="1"/>
        <end position="76"/>
    </location>
</feature>
<dbReference type="Proteomes" id="UP001152797">
    <property type="component" value="Unassembled WGS sequence"/>
</dbReference>
<dbReference type="EMBL" id="CAMXCT020002313">
    <property type="protein sequence ID" value="CAL1150638.1"/>
    <property type="molecule type" value="Genomic_DNA"/>
</dbReference>
<keyword evidence="4" id="KW-1185">Reference proteome</keyword>
<comment type="caution">
    <text evidence="2">The sequence shown here is derived from an EMBL/GenBank/DDBJ whole genome shotgun (WGS) entry which is preliminary data.</text>
</comment>
<sequence length="682" mass="76170">MPMLKATTCDAFGEPFLVTPRGGEDAKKDHQSDGDDTGRPEGVKDTIEDPREDDAAEDSGERCCSAEEQAKPKEKKKMKRGRVKLFDAEIQCDGEDASTWCVELRWRPFPLGGEAFPALMALPSEFQASYFVLSERPCAESKESATRLGPLFVEGAVSDPEMEEQRSMATVCLEGSVAAEEKVVIRPLSRLRLPPLRCDVRLFLASRCMATTGPMWSKQSLYLDLCLPRQAQLPLPVPQQLSCLALLQHGLQMDIGTRPKAEPRPEGFWAVLKIEKFPREFVLATSREVDDSIDLLELGSPAPKAHYVLQYRSYHPSVSFSSALARPEEEQYWREVPVVKALDEGRVFLAAELDESLLRPSEACHSWAKFRLASRRWSHFSFASVAAPVSPLQAPAKPELAAQWVDSPSLDGLRIRVSAVCDSLTQAYQLRFRLSKDAARESSWQLCDVVPLKLPELGHGEGGVASVEALAPTHRLSYHSEYHFSIRTCSLSRFSPWSEESDPFLVSLEHQGMCQDESGVEIDFYGQEERWKLRNSWEGQRTEATIVSWTPLALPLLPATTAEVTIEYRLRWRRRLVAYNDAAALCGPQFGAMEELRAIHAHGEGDDWQGRCEEADGGVAPVRLMVPDPDEGLQEMSGFGASYPEDIAKRGYLGDCTKRFWGAPEFSPWQLAAVVRAKARTH</sequence>
<dbReference type="EMBL" id="CAMXCT030002313">
    <property type="protein sequence ID" value="CAL4784575.1"/>
    <property type="molecule type" value="Genomic_DNA"/>
</dbReference>
<dbReference type="AlphaFoldDB" id="A0A9P1G289"/>
<reference evidence="3" key="2">
    <citation type="submission" date="2024-04" db="EMBL/GenBank/DDBJ databases">
        <authorList>
            <person name="Chen Y."/>
            <person name="Shah S."/>
            <person name="Dougan E. K."/>
            <person name="Thang M."/>
            <person name="Chan C."/>
        </authorList>
    </citation>
    <scope>NUCLEOTIDE SEQUENCE [LARGE SCALE GENOMIC DNA]</scope>
</reference>
<protein>
    <submittedName>
        <fullName evidence="2">Uncharacterized protein</fullName>
    </submittedName>
</protein>
<organism evidence="2">
    <name type="scientific">Cladocopium goreaui</name>
    <dbReference type="NCBI Taxonomy" id="2562237"/>
    <lineage>
        <taxon>Eukaryota</taxon>
        <taxon>Sar</taxon>
        <taxon>Alveolata</taxon>
        <taxon>Dinophyceae</taxon>
        <taxon>Suessiales</taxon>
        <taxon>Symbiodiniaceae</taxon>
        <taxon>Cladocopium</taxon>
    </lineage>
</organism>
<gene>
    <name evidence="2" type="ORF">C1SCF055_LOCUS23661</name>
</gene>
<evidence type="ECO:0000313" key="3">
    <source>
        <dbReference type="EMBL" id="CAL1150638.1"/>
    </source>
</evidence>
<evidence type="ECO:0000313" key="2">
    <source>
        <dbReference type="EMBL" id="CAI3997263.1"/>
    </source>
</evidence>